<dbReference type="InterPro" id="IPR022383">
    <property type="entry name" value="Lactate/malate_DH_C"/>
</dbReference>
<evidence type="ECO:0000256" key="10">
    <source>
        <dbReference type="PIRSR" id="PIRSR000102-1"/>
    </source>
</evidence>
<keyword evidence="4 9" id="KW-0021">Allosteric enzyme</keyword>
<dbReference type="HAMAP" id="MF_00488">
    <property type="entry name" value="Lactate_dehydrog"/>
    <property type="match status" value="1"/>
</dbReference>
<comment type="pathway">
    <text evidence="1 9">Fermentation; pyruvate fermentation to lactate; (S)-lactate from pyruvate: step 1/1.</text>
</comment>
<dbReference type="GO" id="GO:0005737">
    <property type="term" value="C:cytoplasm"/>
    <property type="evidence" value="ECO:0007669"/>
    <property type="project" value="UniProtKB-SubCell"/>
</dbReference>
<dbReference type="PIRSF" id="PIRSF000102">
    <property type="entry name" value="Lac_mal_DH"/>
    <property type="match status" value="1"/>
</dbReference>
<feature type="binding site" evidence="11">
    <location>
        <begin position="8"/>
        <end position="13"/>
    </location>
    <ligand>
        <name>NAD(+)</name>
        <dbReference type="ChEBI" id="CHEBI:57540"/>
    </ligand>
</feature>
<evidence type="ECO:0000256" key="1">
    <source>
        <dbReference type="ARBA" id="ARBA00004843"/>
    </source>
</evidence>
<evidence type="ECO:0000259" key="12">
    <source>
        <dbReference type="Pfam" id="PF00056"/>
    </source>
</evidence>
<dbReference type="EC" id="1.1.1.27" evidence="3 9"/>
<dbReference type="STRING" id="1291764.GCA_001311235_01622"/>
<feature type="binding site" evidence="9">
    <location>
        <position position="146"/>
    </location>
    <ligand>
        <name>NAD(+)</name>
        <dbReference type="ChEBI" id="CHEBI:57540"/>
    </ligand>
</feature>
<comment type="catalytic activity">
    <reaction evidence="8 9">
        <text>(S)-lactate + NAD(+) = pyruvate + NADH + H(+)</text>
        <dbReference type="Rhea" id="RHEA:23444"/>
        <dbReference type="ChEBI" id="CHEBI:15361"/>
        <dbReference type="ChEBI" id="CHEBI:15378"/>
        <dbReference type="ChEBI" id="CHEBI:16651"/>
        <dbReference type="ChEBI" id="CHEBI:57540"/>
        <dbReference type="ChEBI" id="CHEBI:57945"/>
        <dbReference type="EC" id="1.1.1.27"/>
    </reaction>
</comment>
<dbReference type="Pfam" id="PF02866">
    <property type="entry name" value="Ldh_1_C"/>
    <property type="match status" value="1"/>
</dbReference>
<evidence type="ECO:0000256" key="9">
    <source>
        <dbReference type="HAMAP-Rule" id="MF_00488"/>
    </source>
</evidence>
<feature type="binding site" evidence="9">
    <location>
        <position position="12"/>
    </location>
    <ligand>
        <name>NAD(+)</name>
        <dbReference type="ChEBI" id="CHEBI:57540"/>
    </ligand>
</feature>
<keyword evidence="9" id="KW-0963">Cytoplasm</keyword>
<comment type="function">
    <text evidence="9">Catalyzes the conversion of lactate to pyruvate.</text>
</comment>
<comment type="subunit">
    <text evidence="9">Homotetramer.</text>
</comment>
<dbReference type="PROSITE" id="PS00064">
    <property type="entry name" value="L_LDH"/>
    <property type="match status" value="1"/>
</dbReference>
<dbReference type="InterPro" id="IPR018177">
    <property type="entry name" value="L-lactate_DH_AS"/>
</dbReference>
<dbReference type="NCBIfam" id="TIGR01771">
    <property type="entry name" value="L-LDH-NAD"/>
    <property type="match status" value="1"/>
</dbReference>
<dbReference type="InterPro" id="IPR036291">
    <property type="entry name" value="NAD(P)-bd_dom_sf"/>
</dbReference>
<name>A0A2A5RK11_9LACT</name>
<dbReference type="NCBIfam" id="NF000824">
    <property type="entry name" value="PRK00066.1"/>
    <property type="match status" value="1"/>
</dbReference>
<evidence type="ECO:0000256" key="8">
    <source>
        <dbReference type="ARBA" id="ARBA00049258"/>
    </source>
</evidence>
<keyword evidence="7 9" id="KW-0520">NAD</keyword>
<feature type="binding site" evidence="9">
    <location>
        <position position="38"/>
    </location>
    <ligand>
        <name>NAD(+)</name>
        <dbReference type="ChEBI" id="CHEBI:57540"/>
    </ligand>
</feature>
<dbReference type="Gene3D" id="3.40.50.720">
    <property type="entry name" value="NAD(P)-binding Rossmann-like Domain"/>
    <property type="match status" value="1"/>
</dbReference>
<dbReference type="InterPro" id="IPR015955">
    <property type="entry name" value="Lactate_DH/Glyco_Ohase_4_C"/>
</dbReference>
<dbReference type="SUPFAM" id="SSF56327">
    <property type="entry name" value="LDH C-terminal domain-like"/>
    <property type="match status" value="1"/>
</dbReference>
<evidence type="ECO:0000313" key="14">
    <source>
        <dbReference type="EMBL" id="PCR99489.1"/>
    </source>
</evidence>
<evidence type="ECO:0000256" key="11">
    <source>
        <dbReference type="PIRSR" id="PIRSR000102-3"/>
    </source>
</evidence>
<dbReference type="AlphaFoldDB" id="A0A2A5RK11"/>
<dbReference type="PRINTS" id="PR00086">
    <property type="entry name" value="LLDHDRGNASE"/>
</dbReference>
<feature type="active site" description="Proton acceptor" evidence="9 10">
    <location>
        <position position="178"/>
    </location>
</feature>
<dbReference type="InterPro" id="IPR001236">
    <property type="entry name" value="Lactate/malate_DH_N"/>
</dbReference>
<feature type="binding site" evidence="9">
    <location>
        <begin position="121"/>
        <end position="123"/>
    </location>
    <ligand>
        <name>NAD(+)</name>
        <dbReference type="ChEBI" id="CHEBI:57540"/>
    </ligand>
</feature>
<dbReference type="InterPro" id="IPR011304">
    <property type="entry name" value="L-lactate_DH"/>
</dbReference>
<evidence type="ECO:0000256" key="4">
    <source>
        <dbReference type="ARBA" id="ARBA00022533"/>
    </source>
</evidence>
<comment type="similarity">
    <text evidence="2 9">Belongs to the LDH/MDH superfamily. LDH family.</text>
</comment>
<dbReference type="EMBL" id="JXJU01000008">
    <property type="protein sequence ID" value="PCR99489.1"/>
    <property type="molecule type" value="Genomic_DNA"/>
</dbReference>
<comment type="caution">
    <text evidence="14">The sequence shown here is derived from an EMBL/GenBank/DDBJ whole genome shotgun (WGS) entry which is preliminary data.</text>
</comment>
<feature type="binding site" evidence="11">
    <location>
        <position position="98"/>
    </location>
    <ligand>
        <name>NAD(+)</name>
        <dbReference type="ChEBI" id="CHEBI:57540"/>
    </ligand>
</feature>
<feature type="binding site" evidence="9">
    <location>
        <position position="232"/>
    </location>
    <ligand>
        <name>substrate</name>
    </ligand>
</feature>
<comment type="activity regulation">
    <text evidence="9">Allosterically activated by fructose 1,6-bisphosphate (FBP).</text>
</comment>
<dbReference type="GO" id="GO:0004459">
    <property type="term" value="F:L-lactate dehydrogenase (NAD+) activity"/>
    <property type="evidence" value="ECO:0007669"/>
    <property type="project" value="UniProtKB-UniRule"/>
</dbReference>
<feature type="binding site" evidence="9">
    <location>
        <position position="104"/>
    </location>
    <ligand>
        <name>NAD(+)</name>
        <dbReference type="ChEBI" id="CHEBI:57540"/>
    </ligand>
</feature>
<dbReference type="PANTHER" id="PTHR43128">
    <property type="entry name" value="L-2-HYDROXYCARBOXYLATE DEHYDROGENASE (NAD(P)(+))"/>
    <property type="match status" value="1"/>
</dbReference>
<comment type="subcellular location">
    <subcellularLocation>
        <location evidence="9">Cytoplasm</location>
    </subcellularLocation>
</comment>
<proteinExistence type="inferred from homology"/>
<evidence type="ECO:0000256" key="6">
    <source>
        <dbReference type="ARBA" id="ARBA00023002"/>
    </source>
</evidence>
<dbReference type="UniPathway" id="UPA00554">
    <property type="reaction ID" value="UER00611"/>
</dbReference>
<evidence type="ECO:0000313" key="15">
    <source>
        <dbReference type="Proteomes" id="UP000218181"/>
    </source>
</evidence>
<sequence>MTKVAIIGAGAVGMTYANTLVAADLIDEIAIIDINKERTEANAWDLRHSLPYLKSSAKQIYSADYETCQNADIVVITANARAATFDGDMDRLKLLEANVSMIKSITERVMASGFNGVFLVASNPVDVISQVIAEVSGLPKGQVIGTGTLLETARLRDMIAEEVVVDPKNIHGYVLGEHGNSSFAAWSNLSIGSLPLTKWLERHPESKLADFDYFDNRVREIGFDIFNGKGNTSYGIASVLARLTVAITRNEQALLPVSAYMTGHYGIKDVYIGAPCVIGKNGVREIFEVELSEKEATAYKKSAAILKENFSSIKHQI</sequence>
<comment type="caution">
    <text evidence="9">Lacks conserved residue(s) required for the propagation of feature annotation.</text>
</comment>
<dbReference type="GO" id="GO:0006089">
    <property type="term" value="P:lactate metabolic process"/>
    <property type="evidence" value="ECO:0007669"/>
    <property type="project" value="TreeGrafter"/>
</dbReference>
<feature type="binding site" evidence="9">
    <location>
        <position position="156"/>
    </location>
    <ligand>
        <name>beta-D-fructose 1,6-bisphosphate</name>
        <dbReference type="ChEBI" id="CHEBI:32966"/>
        <note>allosteric activator</note>
    </ligand>
</feature>
<feature type="domain" description="Lactate/malate dehydrogenase N-terminal" evidence="12">
    <location>
        <begin position="2"/>
        <end position="145"/>
    </location>
</feature>
<feature type="binding site" evidence="9">
    <location>
        <position position="171"/>
    </location>
    <ligand>
        <name>beta-D-fructose 1,6-bisphosphate</name>
        <dbReference type="ChEBI" id="CHEBI:32966"/>
        <note>allosteric activator</note>
    </ligand>
</feature>
<feature type="domain" description="Lactate/malate dehydrogenase C-terminal" evidence="13">
    <location>
        <begin position="148"/>
        <end position="315"/>
    </location>
</feature>
<organism evidence="14 15">
    <name type="scientific">Lactococcus fujiensis JCM 16395</name>
    <dbReference type="NCBI Taxonomy" id="1291764"/>
    <lineage>
        <taxon>Bacteria</taxon>
        <taxon>Bacillati</taxon>
        <taxon>Bacillota</taxon>
        <taxon>Bacilli</taxon>
        <taxon>Lactobacillales</taxon>
        <taxon>Streptococcaceae</taxon>
        <taxon>Lactococcus</taxon>
    </lineage>
</organism>
<evidence type="ECO:0000256" key="5">
    <source>
        <dbReference type="ARBA" id="ARBA00022553"/>
    </source>
</evidence>
<reference evidence="14 15" key="1">
    <citation type="submission" date="2014-12" db="EMBL/GenBank/DDBJ databases">
        <title>Draft genome sequences of 10 type strains of Lactococcus.</title>
        <authorList>
            <person name="Sun Z."/>
            <person name="Zhong Z."/>
            <person name="Liu W."/>
            <person name="Zhang W."/>
            <person name="Zhang H."/>
        </authorList>
    </citation>
    <scope>NUCLEOTIDE SEQUENCE [LARGE SCALE GENOMIC DNA]</scope>
    <source>
        <strain evidence="14 15">JCM 16395</strain>
    </source>
</reference>
<dbReference type="Gene3D" id="3.90.110.10">
    <property type="entry name" value="Lactate dehydrogenase/glycoside hydrolase, family 4, C-terminal"/>
    <property type="match status" value="1"/>
</dbReference>
<protein>
    <recommendedName>
        <fullName evidence="3 9">L-lactate dehydrogenase</fullName>
        <shortName evidence="9">L-LDH</shortName>
        <ecNumber evidence="3 9">1.1.1.27</ecNumber>
    </recommendedName>
</protein>
<gene>
    <name evidence="9" type="primary">ldh</name>
    <name evidence="14" type="ORF">RT41_GL001865</name>
</gene>
<evidence type="ECO:0000259" key="13">
    <source>
        <dbReference type="Pfam" id="PF02866"/>
    </source>
</evidence>
<feature type="binding site" evidence="9">
    <location>
        <position position="91"/>
    </location>
    <ligand>
        <name>substrate</name>
    </ligand>
</feature>
<dbReference type="GO" id="GO:0006096">
    <property type="term" value="P:glycolytic process"/>
    <property type="evidence" value="ECO:0007669"/>
    <property type="project" value="UniProtKB-UniRule"/>
</dbReference>
<dbReference type="PANTHER" id="PTHR43128:SF16">
    <property type="entry name" value="L-LACTATE DEHYDROGENASE"/>
    <property type="match status" value="1"/>
</dbReference>
<dbReference type="CDD" id="cd05291">
    <property type="entry name" value="HicDH_like"/>
    <property type="match status" value="1"/>
</dbReference>
<dbReference type="Pfam" id="PF00056">
    <property type="entry name" value="Ldh_1_N"/>
    <property type="match status" value="1"/>
</dbReference>
<evidence type="ECO:0000256" key="7">
    <source>
        <dbReference type="ARBA" id="ARBA00023027"/>
    </source>
</evidence>
<keyword evidence="5" id="KW-0597">Phosphoprotein</keyword>
<feature type="binding site" evidence="9 11">
    <location>
        <position position="33"/>
    </location>
    <ligand>
        <name>NAD(+)</name>
        <dbReference type="ChEBI" id="CHEBI:57540"/>
    </ligand>
</feature>
<accession>A0A2A5RK11</accession>
<keyword evidence="15" id="KW-1185">Reference proteome</keyword>
<keyword evidence="6 9" id="KW-0560">Oxidoreductase</keyword>
<dbReference type="SUPFAM" id="SSF51735">
    <property type="entry name" value="NAD(P)-binding Rossmann-fold domains"/>
    <property type="match status" value="1"/>
</dbReference>
<evidence type="ECO:0000256" key="2">
    <source>
        <dbReference type="ARBA" id="ARBA00006054"/>
    </source>
</evidence>
<dbReference type="Proteomes" id="UP000218181">
    <property type="component" value="Unassembled WGS sequence"/>
</dbReference>
<feature type="binding site" evidence="9">
    <location>
        <position position="65"/>
    </location>
    <ligand>
        <name>NAD(+)</name>
        <dbReference type="ChEBI" id="CHEBI:57540"/>
    </ligand>
</feature>
<dbReference type="RefSeq" id="WP_245811641.1">
    <property type="nucleotide sequence ID" value="NZ_JXJU01000008.1"/>
</dbReference>
<evidence type="ECO:0000256" key="3">
    <source>
        <dbReference type="ARBA" id="ARBA00012967"/>
    </source>
</evidence>
<dbReference type="InterPro" id="IPR001557">
    <property type="entry name" value="L-lactate/malate_DH"/>
</dbReference>
<feature type="binding site" evidence="9">
    <location>
        <begin position="123"/>
        <end position="126"/>
    </location>
    <ligand>
        <name>substrate</name>
    </ligand>
</feature>